<gene>
    <name evidence="1" type="primary">LOC106122742</name>
</gene>
<dbReference type="GeneID" id="106122742"/>
<evidence type="ECO:0000313" key="1">
    <source>
        <dbReference type="RefSeq" id="XP_013174283.1"/>
    </source>
</evidence>
<accession>A0AAJ7EEL1</accession>
<dbReference type="AlphaFoldDB" id="A0AAJ7EEL1"/>
<dbReference type="Proteomes" id="UP000694872">
    <property type="component" value="Unplaced"/>
</dbReference>
<reference evidence="1" key="1">
    <citation type="submission" date="2025-08" db="UniProtKB">
        <authorList>
            <consortium name="RefSeq"/>
        </authorList>
    </citation>
    <scope>IDENTIFICATION</scope>
</reference>
<protein>
    <submittedName>
        <fullName evidence="1">Uncharacterized protein LOC106122742</fullName>
    </submittedName>
</protein>
<sequence>MFLKINGTSKGNENTVILMNVTEETCRLHKIEKFYKTREIKCFHQQVKSEKHHLRKPIKMAIPILRKIAMSKRIMCPILLDHGGCQRRRTLINQNTPKFGPKIHDKLAQLWQKILRKGLGKEAKDKLVKSYLISKNRSLLQAPKMNPEISAAVSDVSRRRDKKIKAVQQQLGQGISALTKGLELLLDDGNKLQAISFLSNSCRLLCDLCPSFPTLHKTWNEMR</sequence>
<name>A0AAJ7EEL1_PAPXU</name>
<dbReference type="RefSeq" id="XP_013174283.1">
    <property type="nucleotide sequence ID" value="XM_013318829.1"/>
</dbReference>
<dbReference type="PANTHER" id="PTHR34239">
    <property type="entry name" value="APPLE DOMAIN-CONTAINING PROTEIN"/>
    <property type="match status" value="1"/>
</dbReference>
<organism evidence="1">
    <name type="scientific">Papilio xuthus</name>
    <name type="common">Asian swallowtail butterfly</name>
    <dbReference type="NCBI Taxonomy" id="66420"/>
    <lineage>
        <taxon>Eukaryota</taxon>
        <taxon>Metazoa</taxon>
        <taxon>Ecdysozoa</taxon>
        <taxon>Arthropoda</taxon>
        <taxon>Hexapoda</taxon>
        <taxon>Insecta</taxon>
        <taxon>Pterygota</taxon>
        <taxon>Neoptera</taxon>
        <taxon>Endopterygota</taxon>
        <taxon>Lepidoptera</taxon>
        <taxon>Glossata</taxon>
        <taxon>Ditrysia</taxon>
        <taxon>Papilionoidea</taxon>
        <taxon>Papilionidae</taxon>
        <taxon>Papilioninae</taxon>
        <taxon>Papilio</taxon>
    </lineage>
</organism>
<dbReference type="PANTHER" id="PTHR34239:SF2">
    <property type="entry name" value="TRANSPOSABLE ELEMENT P TRANSPOSASE_THAP9 CONSERVED DOMAIN-CONTAINING PROTEIN"/>
    <property type="match status" value="1"/>
</dbReference>
<proteinExistence type="predicted"/>
<dbReference type="KEGG" id="pxu:106122742"/>